<protein>
    <submittedName>
        <fullName evidence="1">Uncharacterized protein</fullName>
    </submittedName>
</protein>
<dbReference type="EMBL" id="BPLR01021491">
    <property type="protein sequence ID" value="GIX90283.1"/>
    <property type="molecule type" value="Genomic_DNA"/>
</dbReference>
<reference evidence="1 2" key="1">
    <citation type="submission" date="2021-06" db="EMBL/GenBank/DDBJ databases">
        <title>Caerostris extrusa draft genome.</title>
        <authorList>
            <person name="Kono N."/>
            <person name="Arakawa K."/>
        </authorList>
    </citation>
    <scope>NUCLEOTIDE SEQUENCE [LARGE SCALE GENOMIC DNA]</scope>
</reference>
<keyword evidence="2" id="KW-1185">Reference proteome</keyword>
<dbReference type="AlphaFoldDB" id="A0AAV4NZV1"/>
<dbReference type="Proteomes" id="UP001054945">
    <property type="component" value="Unassembled WGS sequence"/>
</dbReference>
<evidence type="ECO:0000313" key="2">
    <source>
        <dbReference type="Proteomes" id="UP001054945"/>
    </source>
</evidence>
<proteinExistence type="predicted"/>
<gene>
    <name evidence="1" type="ORF">CEXT_494811</name>
</gene>
<sequence length="161" mass="18402">MIYKKEKPPSLRYLIHGKRAIRPTISFRSHQLSVENVDHVATFQPSKLSLPISALPPRRKHSSALCTQPCTVKYWTPGIKYACLIMDQRCVGMACMIYKRPVLCVTSQWLGILGHSVAVWGCRLRFRRNGLSVENVDHVATFQLQYRRCPSRRKHSPGLTA</sequence>
<evidence type="ECO:0000313" key="1">
    <source>
        <dbReference type="EMBL" id="GIX90283.1"/>
    </source>
</evidence>
<name>A0AAV4NZV1_CAEEX</name>
<comment type="caution">
    <text evidence="1">The sequence shown here is derived from an EMBL/GenBank/DDBJ whole genome shotgun (WGS) entry which is preliminary data.</text>
</comment>
<organism evidence="1 2">
    <name type="scientific">Caerostris extrusa</name>
    <name type="common">Bark spider</name>
    <name type="synonym">Caerostris bankana</name>
    <dbReference type="NCBI Taxonomy" id="172846"/>
    <lineage>
        <taxon>Eukaryota</taxon>
        <taxon>Metazoa</taxon>
        <taxon>Ecdysozoa</taxon>
        <taxon>Arthropoda</taxon>
        <taxon>Chelicerata</taxon>
        <taxon>Arachnida</taxon>
        <taxon>Araneae</taxon>
        <taxon>Araneomorphae</taxon>
        <taxon>Entelegynae</taxon>
        <taxon>Araneoidea</taxon>
        <taxon>Araneidae</taxon>
        <taxon>Caerostris</taxon>
    </lineage>
</organism>
<accession>A0AAV4NZV1</accession>